<name>A0ACD3A4F0_9AGAR</name>
<reference evidence="1 2" key="1">
    <citation type="journal article" date="2019" name="Nat. Ecol. Evol.">
        <title>Megaphylogeny resolves global patterns of mushroom evolution.</title>
        <authorList>
            <person name="Varga T."/>
            <person name="Krizsan K."/>
            <person name="Foldi C."/>
            <person name="Dima B."/>
            <person name="Sanchez-Garcia M."/>
            <person name="Sanchez-Ramirez S."/>
            <person name="Szollosi G.J."/>
            <person name="Szarkandi J.G."/>
            <person name="Papp V."/>
            <person name="Albert L."/>
            <person name="Andreopoulos W."/>
            <person name="Angelini C."/>
            <person name="Antonin V."/>
            <person name="Barry K.W."/>
            <person name="Bougher N.L."/>
            <person name="Buchanan P."/>
            <person name="Buyck B."/>
            <person name="Bense V."/>
            <person name="Catcheside P."/>
            <person name="Chovatia M."/>
            <person name="Cooper J."/>
            <person name="Damon W."/>
            <person name="Desjardin D."/>
            <person name="Finy P."/>
            <person name="Geml J."/>
            <person name="Haridas S."/>
            <person name="Hughes K."/>
            <person name="Justo A."/>
            <person name="Karasinski D."/>
            <person name="Kautmanova I."/>
            <person name="Kiss B."/>
            <person name="Kocsube S."/>
            <person name="Kotiranta H."/>
            <person name="LaButti K.M."/>
            <person name="Lechner B.E."/>
            <person name="Liimatainen K."/>
            <person name="Lipzen A."/>
            <person name="Lukacs Z."/>
            <person name="Mihaltcheva S."/>
            <person name="Morgado L.N."/>
            <person name="Niskanen T."/>
            <person name="Noordeloos M.E."/>
            <person name="Ohm R.A."/>
            <person name="Ortiz-Santana B."/>
            <person name="Ovrebo C."/>
            <person name="Racz N."/>
            <person name="Riley R."/>
            <person name="Savchenko A."/>
            <person name="Shiryaev A."/>
            <person name="Soop K."/>
            <person name="Spirin V."/>
            <person name="Szebenyi C."/>
            <person name="Tomsovsky M."/>
            <person name="Tulloss R.E."/>
            <person name="Uehling J."/>
            <person name="Grigoriev I.V."/>
            <person name="Vagvolgyi C."/>
            <person name="Papp T."/>
            <person name="Martin F.M."/>
            <person name="Miettinen O."/>
            <person name="Hibbett D.S."/>
            <person name="Nagy L.G."/>
        </authorList>
    </citation>
    <scope>NUCLEOTIDE SEQUENCE [LARGE SCALE GENOMIC DNA]</scope>
    <source>
        <strain evidence="1 2">NL-1719</strain>
    </source>
</reference>
<accession>A0ACD3A4F0</accession>
<organism evidence="1 2">
    <name type="scientific">Pluteus cervinus</name>
    <dbReference type="NCBI Taxonomy" id="181527"/>
    <lineage>
        <taxon>Eukaryota</taxon>
        <taxon>Fungi</taxon>
        <taxon>Dikarya</taxon>
        <taxon>Basidiomycota</taxon>
        <taxon>Agaricomycotina</taxon>
        <taxon>Agaricomycetes</taxon>
        <taxon>Agaricomycetidae</taxon>
        <taxon>Agaricales</taxon>
        <taxon>Pluteineae</taxon>
        <taxon>Pluteaceae</taxon>
        <taxon>Pluteus</taxon>
    </lineage>
</organism>
<protein>
    <submittedName>
        <fullName evidence="1">Uncharacterized protein</fullName>
    </submittedName>
</protein>
<dbReference type="Proteomes" id="UP000308600">
    <property type="component" value="Unassembled WGS sequence"/>
</dbReference>
<evidence type="ECO:0000313" key="1">
    <source>
        <dbReference type="EMBL" id="TFK60477.1"/>
    </source>
</evidence>
<dbReference type="EMBL" id="ML208770">
    <property type="protein sequence ID" value="TFK60477.1"/>
    <property type="molecule type" value="Genomic_DNA"/>
</dbReference>
<proteinExistence type="predicted"/>
<keyword evidence="2" id="KW-1185">Reference proteome</keyword>
<gene>
    <name evidence="1" type="ORF">BDN72DRAFT_526126</name>
</gene>
<evidence type="ECO:0000313" key="2">
    <source>
        <dbReference type="Proteomes" id="UP000308600"/>
    </source>
</evidence>
<sequence length="182" mass="20795">MESTYLDSETPLVTTTMFEHLLPRLGWSTRRAISSSPRGMRRRIHPWLGTSFEFNPCPIFTKKEYYSLEDVTSNSEPEVPVQRNARGLGVMNLVKRISHDKTVVTFSFLCPSFRFRLISIVARSTSITPRGIIKFPSASPNWFMMRTNIPVSGRVANASWVLRYDEGCAISCEDDGRKGRKR</sequence>